<gene>
    <name evidence="2" type="ORF">XarjCFBP7645_11800</name>
</gene>
<feature type="compositionally biased region" description="Basic residues" evidence="1">
    <location>
        <begin position="1"/>
        <end position="13"/>
    </location>
</feature>
<reference evidence="2 3" key="1">
    <citation type="submission" date="2016-08" db="EMBL/GenBank/DDBJ databases">
        <title>Evolution of the type three secretion system and type three effector repertoires in Xanthomonas.</title>
        <authorList>
            <person name="Merda D."/>
            <person name="Briand M."/>
            <person name="Bosis E."/>
            <person name="Rousseau C."/>
            <person name="Portier P."/>
            <person name="Jacques M.-A."/>
            <person name="Fischer-Le Saux M."/>
        </authorList>
    </citation>
    <scope>NUCLEOTIDE SEQUENCE [LARGE SCALE GENOMIC DNA]</scope>
    <source>
        <strain evidence="2 3">CFBP 7645</strain>
    </source>
</reference>
<accession>A0A2S7AEM6</accession>
<comment type="caution">
    <text evidence="2">The sequence shown here is derived from an EMBL/GenBank/DDBJ whole genome shotgun (WGS) entry which is preliminary data.</text>
</comment>
<evidence type="ECO:0000313" key="3">
    <source>
        <dbReference type="Proteomes" id="UP000239204"/>
    </source>
</evidence>
<dbReference type="EMBL" id="MIGY01000002">
    <property type="protein sequence ID" value="PPU08205.1"/>
    <property type="molecule type" value="Genomic_DNA"/>
</dbReference>
<evidence type="ECO:0000313" key="2">
    <source>
        <dbReference type="EMBL" id="PPU08205.1"/>
    </source>
</evidence>
<feature type="region of interest" description="Disordered" evidence="1">
    <location>
        <begin position="26"/>
        <end position="45"/>
    </location>
</feature>
<dbReference type="AlphaFoldDB" id="A0A2S7AEM6"/>
<feature type="region of interest" description="Disordered" evidence="1">
    <location>
        <begin position="1"/>
        <end position="21"/>
    </location>
</feature>
<name>A0A2S7AEM6_9XANT</name>
<evidence type="ECO:0000256" key="1">
    <source>
        <dbReference type="SAM" id="MobiDB-lite"/>
    </source>
</evidence>
<dbReference type="Proteomes" id="UP000239204">
    <property type="component" value="Unassembled WGS sequence"/>
</dbReference>
<sequence>MTHTSAHTRRNGVRSHTDQCVRTHARRLRNRSGLPSAGGTAAGVPTSANIAIAPGASGLRRADSHPVACVIACDVSAWMT</sequence>
<protein>
    <submittedName>
        <fullName evidence="2">Uncharacterized protein</fullName>
    </submittedName>
</protein>
<proteinExistence type="predicted"/>
<organism evidence="2 3">
    <name type="scientific">Xanthomonas arboricola</name>
    <dbReference type="NCBI Taxonomy" id="56448"/>
    <lineage>
        <taxon>Bacteria</taxon>
        <taxon>Pseudomonadati</taxon>
        <taxon>Pseudomonadota</taxon>
        <taxon>Gammaproteobacteria</taxon>
        <taxon>Lysobacterales</taxon>
        <taxon>Lysobacteraceae</taxon>
        <taxon>Xanthomonas</taxon>
    </lineage>
</organism>